<gene>
    <name evidence="1" type="ORF">CN311_05485</name>
</gene>
<dbReference type="EMBL" id="NWQG01000025">
    <property type="protein sequence ID" value="PDQ22065.1"/>
    <property type="molecule type" value="Genomic_DNA"/>
</dbReference>
<evidence type="ECO:0000313" key="1">
    <source>
        <dbReference type="EMBL" id="PDQ22065.1"/>
    </source>
</evidence>
<keyword evidence="2" id="KW-1185">Reference proteome</keyword>
<name>A0A2A6FK14_9HYPH</name>
<evidence type="ECO:0000313" key="2">
    <source>
        <dbReference type="Proteomes" id="UP000219182"/>
    </source>
</evidence>
<accession>A0A2A6FK14</accession>
<dbReference type="AlphaFoldDB" id="A0A2A6FK14"/>
<dbReference type="Gene3D" id="3.40.50.2000">
    <property type="entry name" value="Glycogen Phosphorylase B"/>
    <property type="match status" value="1"/>
</dbReference>
<protein>
    <submittedName>
        <fullName evidence="1">Uncharacterized protein</fullName>
    </submittedName>
</protein>
<dbReference type="SUPFAM" id="SSF53756">
    <property type="entry name" value="UDP-Glycosyltransferase/glycogen phosphorylase"/>
    <property type="match status" value="1"/>
</dbReference>
<sequence>MKILQFTVDCPFPPVSGGEIRNAANARALATLGEVLTVSFTGAPAPATPPNIRHRIIEAARGRGPWHRRSPHPTVHVVPADELTEAASIWKAFAPDLVVIEDIALSQLLTLAHEHGGQTVIDLHNVDSRTVADRIGSLSLWQRWGRIRQHRRKMAQAREADILAASTADQVWVCSEADRATLLALGPAGSNKPPGNKMIDIKVIANPIPDETVLSLPISTRRYEELRLCFIGHLGYFPNIDAVKQIGREMAPRLAASGQPWSIIVAGRNPRDIVRHVCATHGLHLIENPPHVPDLLGRAGYAPMPLRFGGGTRIKVLEAMAAGLVVCATEKAVEGLGLEAGTHFLSGRHTGELAAKITALAAEPQRGAAMADAGRAFVRDRHSLAAIEQTIQQAVKGLPG</sequence>
<proteinExistence type="predicted"/>
<dbReference type="CDD" id="cd03801">
    <property type="entry name" value="GT4_PimA-like"/>
    <property type="match status" value="1"/>
</dbReference>
<reference evidence="1 2" key="1">
    <citation type="submission" date="2017-09" db="EMBL/GenBank/DDBJ databases">
        <title>Mesorhizobum sanjuanii sp. nov. isolated from nodules of Lotus tenuis in saline-alkaline lowlands of Flooding Pampa.</title>
        <authorList>
            <person name="Sannazzaro A.I."/>
            <person name="Torres Tejerizo G.A."/>
            <person name="Fontana F."/>
            <person name="Cumpa Velazquez L.M."/>
            <person name="Hansen L."/>
            <person name="Pistorio M."/>
            <person name="Estrella M.J."/>
        </authorList>
    </citation>
    <scope>NUCLEOTIDE SEQUENCE [LARGE SCALE GENOMIC DNA]</scope>
    <source>
        <strain evidence="1 2">BSA136</strain>
    </source>
</reference>
<organism evidence="1 2">
    <name type="scientific">Mesorhizobium sanjuanii</name>
    <dbReference type="NCBI Taxonomy" id="2037900"/>
    <lineage>
        <taxon>Bacteria</taxon>
        <taxon>Pseudomonadati</taxon>
        <taxon>Pseudomonadota</taxon>
        <taxon>Alphaproteobacteria</taxon>
        <taxon>Hyphomicrobiales</taxon>
        <taxon>Phyllobacteriaceae</taxon>
        <taxon>Mesorhizobium</taxon>
    </lineage>
</organism>
<comment type="caution">
    <text evidence="1">The sequence shown here is derived from an EMBL/GenBank/DDBJ whole genome shotgun (WGS) entry which is preliminary data.</text>
</comment>
<dbReference type="Proteomes" id="UP000219182">
    <property type="component" value="Unassembled WGS sequence"/>
</dbReference>
<dbReference type="RefSeq" id="WP_097572366.1">
    <property type="nucleotide sequence ID" value="NZ_NWQG01000025.1"/>
</dbReference>
<dbReference type="Pfam" id="PF13692">
    <property type="entry name" value="Glyco_trans_1_4"/>
    <property type="match status" value="1"/>
</dbReference>